<evidence type="ECO:0000256" key="2">
    <source>
        <dbReference type="ARBA" id="ARBA00023002"/>
    </source>
</evidence>
<evidence type="ECO:0000259" key="3">
    <source>
        <dbReference type="Pfam" id="PF00465"/>
    </source>
</evidence>
<evidence type="ECO:0000313" key="4">
    <source>
        <dbReference type="EMBL" id="MET3544864.1"/>
    </source>
</evidence>
<dbReference type="EMBL" id="JBEPLV010000001">
    <property type="protein sequence ID" value="MET3544864.1"/>
    <property type="molecule type" value="Genomic_DNA"/>
</dbReference>
<feature type="domain" description="Alcohol dehydrogenase iron-type/glycerol dehydrogenase GldA" evidence="3">
    <location>
        <begin position="7"/>
        <end position="152"/>
    </location>
</feature>
<organism evidence="4 5">
    <name type="scientific">Paenibacillus favisporus</name>
    <dbReference type="NCBI Taxonomy" id="221028"/>
    <lineage>
        <taxon>Bacteria</taxon>
        <taxon>Bacillati</taxon>
        <taxon>Bacillota</taxon>
        <taxon>Bacilli</taxon>
        <taxon>Bacillales</taxon>
        <taxon>Paenibacillaceae</taxon>
        <taxon>Paenibacillus</taxon>
    </lineage>
</organism>
<sequence>MVNVKAPAIYINEPDILASGGERITLISRKLLIIGGKTALTAAAPLLASLDEVKAEYEIHTFAGYPTLEQIARYVSVASGKGYEAVVGIGGGKALDVVKAVAERLELPSITVPTVAGTCAAWSALTVLYDNEGRSAGYLPLNQSPQLVLADTRVLAAAPRRYLASGIADTYVKWNETAVNMKNLHSDLDIRLSVHTSLLAVEVLDRYAQEAYEAAYEDEVTWAFHETSQAIIWLAGQVGSVTGGQPRIALAHALHDCLTQFPVTKDTLHGEKIAFSLIVHSILQGLPHEDILQLAGKLHKLHLPITLEQLGFWEMRSNMRRP</sequence>
<dbReference type="InterPro" id="IPR016205">
    <property type="entry name" value="Glycerol_DH"/>
</dbReference>
<evidence type="ECO:0000256" key="1">
    <source>
        <dbReference type="ARBA" id="ARBA00022723"/>
    </source>
</evidence>
<dbReference type="CDD" id="cd08550">
    <property type="entry name" value="GlyDH-like"/>
    <property type="match status" value="1"/>
</dbReference>
<dbReference type="RefSeq" id="WP_354495500.1">
    <property type="nucleotide sequence ID" value="NZ_JBEPLV010000001.1"/>
</dbReference>
<dbReference type="PANTHER" id="PTHR43616:SF3">
    <property type="entry name" value="HYDROXYCARBOXYLATE DEHYDROGENASE A"/>
    <property type="match status" value="1"/>
</dbReference>
<dbReference type="EC" id="1.1.1.6" evidence="4"/>
<dbReference type="PIRSF" id="PIRSF000112">
    <property type="entry name" value="Glycerol_dehydrogenase"/>
    <property type="match status" value="1"/>
</dbReference>
<gene>
    <name evidence="4" type="ORF">ABID47_001458</name>
</gene>
<dbReference type="Proteomes" id="UP001549098">
    <property type="component" value="Unassembled WGS sequence"/>
</dbReference>
<dbReference type="GO" id="GO:0008888">
    <property type="term" value="F:glycerol dehydrogenase (NAD+) activity"/>
    <property type="evidence" value="ECO:0007669"/>
    <property type="project" value="UniProtKB-EC"/>
</dbReference>
<keyword evidence="5" id="KW-1185">Reference proteome</keyword>
<protein>
    <submittedName>
        <fullName evidence="4">Glycerol dehydrogenase</fullName>
        <ecNumber evidence="4">1.1.1.6</ecNumber>
    </submittedName>
</protein>
<dbReference type="SUPFAM" id="SSF56796">
    <property type="entry name" value="Dehydroquinate synthase-like"/>
    <property type="match status" value="1"/>
</dbReference>
<evidence type="ECO:0000313" key="5">
    <source>
        <dbReference type="Proteomes" id="UP001549098"/>
    </source>
</evidence>
<dbReference type="Gene3D" id="1.20.1090.10">
    <property type="entry name" value="Dehydroquinate synthase-like - alpha domain"/>
    <property type="match status" value="1"/>
</dbReference>
<keyword evidence="1" id="KW-0479">Metal-binding</keyword>
<dbReference type="InterPro" id="IPR001670">
    <property type="entry name" value="ADH_Fe/GldA"/>
</dbReference>
<dbReference type="Pfam" id="PF00465">
    <property type="entry name" value="Fe-ADH"/>
    <property type="match status" value="1"/>
</dbReference>
<dbReference type="PANTHER" id="PTHR43616">
    <property type="entry name" value="GLYCEROL DEHYDROGENASE"/>
    <property type="match status" value="1"/>
</dbReference>
<name>A0ABV2EZC5_9BACL</name>
<dbReference type="Gene3D" id="3.40.50.1970">
    <property type="match status" value="1"/>
</dbReference>
<accession>A0ABV2EZC5</accession>
<keyword evidence="2 4" id="KW-0560">Oxidoreductase</keyword>
<comment type="caution">
    <text evidence="4">The sequence shown here is derived from an EMBL/GenBank/DDBJ whole genome shotgun (WGS) entry which is preliminary data.</text>
</comment>
<reference evidence="4 5" key="1">
    <citation type="submission" date="2024-06" db="EMBL/GenBank/DDBJ databases">
        <title>Genomic Encyclopedia of Type Strains, Phase IV (KMG-IV): sequencing the most valuable type-strain genomes for metagenomic binning, comparative biology and taxonomic classification.</title>
        <authorList>
            <person name="Goeker M."/>
        </authorList>
    </citation>
    <scope>NUCLEOTIDE SEQUENCE [LARGE SCALE GENOMIC DNA]</scope>
    <source>
        <strain evidence="4 5">DSM 17253</strain>
    </source>
</reference>
<proteinExistence type="predicted"/>